<dbReference type="EMBL" id="JARBHB010000003">
    <property type="protein sequence ID" value="KAJ8890655.1"/>
    <property type="molecule type" value="Genomic_DNA"/>
</dbReference>
<evidence type="ECO:0000313" key="2">
    <source>
        <dbReference type="EMBL" id="KAJ8890655.1"/>
    </source>
</evidence>
<sequence>MYETLSQTRRNVWTGRSLSYISSSHKKLDERISNSYTYVSVCVTFLNTYTACFLLTQAYLLKWGRGCVVVRLIASHLGELGSIPGGVAPGFLWKTCREMPLVGGYSRGSPVYPRPFIPALLYAHFILSPSTLKTSMLRAAKISPLLSSSLLSSHFYLTCSCVWCSRAVPLPGKWIKDTLGSHAFPTSFTGRRPPIPQSTLLLPRPLHPSTYRQAVACLRGGDKMTSRRGASSMARLDASSVFARRGDETVVAHVSVAPSTPMLLRPQASGITEALEAVKHYRDFNSLYEKTRSAFTLSAQRSAAQRSAARRVTHTWLTIFCEGAGFGSEKEEFEKRGSDKDYTATRIKPAIATKRKALNWRAVSYSSCVYL</sequence>
<organism evidence="2 3">
    <name type="scientific">Dryococelus australis</name>
    <dbReference type="NCBI Taxonomy" id="614101"/>
    <lineage>
        <taxon>Eukaryota</taxon>
        <taxon>Metazoa</taxon>
        <taxon>Ecdysozoa</taxon>
        <taxon>Arthropoda</taxon>
        <taxon>Hexapoda</taxon>
        <taxon>Insecta</taxon>
        <taxon>Pterygota</taxon>
        <taxon>Neoptera</taxon>
        <taxon>Polyneoptera</taxon>
        <taxon>Phasmatodea</taxon>
        <taxon>Verophasmatodea</taxon>
        <taxon>Anareolatae</taxon>
        <taxon>Phasmatidae</taxon>
        <taxon>Eurycanthinae</taxon>
        <taxon>Dryococelus</taxon>
    </lineage>
</organism>
<dbReference type="Proteomes" id="UP001159363">
    <property type="component" value="Chromosome 3"/>
</dbReference>
<protein>
    <submittedName>
        <fullName evidence="2">Uncharacterized protein</fullName>
    </submittedName>
</protein>
<accession>A0ABQ9I1X8</accession>
<keyword evidence="1" id="KW-0812">Transmembrane</keyword>
<reference evidence="2 3" key="1">
    <citation type="submission" date="2023-02" db="EMBL/GenBank/DDBJ databases">
        <title>LHISI_Scaffold_Assembly.</title>
        <authorList>
            <person name="Stuart O.P."/>
            <person name="Cleave R."/>
            <person name="Magrath M.J.L."/>
            <person name="Mikheyev A.S."/>
        </authorList>
    </citation>
    <scope>NUCLEOTIDE SEQUENCE [LARGE SCALE GENOMIC DNA]</scope>
    <source>
        <strain evidence="2">Daus_M_001</strain>
        <tissue evidence="2">Leg muscle</tissue>
    </source>
</reference>
<proteinExistence type="predicted"/>
<gene>
    <name evidence="2" type="ORF">PR048_010164</name>
</gene>
<keyword evidence="3" id="KW-1185">Reference proteome</keyword>
<evidence type="ECO:0000256" key="1">
    <source>
        <dbReference type="SAM" id="Phobius"/>
    </source>
</evidence>
<name>A0ABQ9I1X8_9NEOP</name>
<evidence type="ECO:0000313" key="3">
    <source>
        <dbReference type="Proteomes" id="UP001159363"/>
    </source>
</evidence>
<feature type="transmembrane region" description="Helical" evidence="1">
    <location>
        <begin position="36"/>
        <end position="61"/>
    </location>
</feature>
<comment type="caution">
    <text evidence="2">The sequence shown here is derived from an EMBL/GenBank/DDBJ whole genome shotgun (WGS) entry which is preliminary data.</text>
</comment>
<keyword evidence="1" id="KW-0472">Membrane</keyword>
<keyword evidence="1" id="KW-1133">Transmembrane helix</keyword>